<evidence type="ECO:0000256" key="1">
    <source>
        <dbReference type="ARBA" id="ARBA00010333"/>
    </source>
</evidence>
<dbReference type="AlphaFoldDB" id="A0A412ZA48"/>
<dbReference type="PANTHER" id="PTHR30085:SF6">
    <property type="entry name" value="ABC TRANSPORTER GLUTAMINE-BINDING PROTEIN GLNH"/>
    <property type="match status" value="1"/>
</dbReference>
<dbReference type="PANTHER" id="PTHR30085">
    <property type="entry name" value="AMINO ACID ABC TRANSPORTER PERMEASE"/>
    <property type="match status" value="1"/>
</dbReference>
<dbReference type="InterPro" id="IPR051455">
    <property type="entry name" value="Bact_solute-bind_prot3"/>
</dbReference>
<evidence type="ECO:0000256" key="4">
    <source>
        <dbReference type="RuleBase" id="RU003744"/>
    </source>
</evidence>
<dbReference type="RefSeq" id="WP_002565554.1">
    <property type="nucleotide sequence ID" value="NZ_CABKUK010000010.1"/>
</dbReference>
<gene>
    <name evidence="8" type="ORF">DWW02_10450</name>
</gene>
<evidence type="ECO:0000259" key="6">
    <source>
        <dbReference type="SMART" id="SM00062"/>
    </source>
</evidence>
<dbReference type="Pfam" id="PF00497">
    <property type="entry name" value="SBP_bac_3"/>
    <property type="match status" value="1"/>
</dbReference>
<dbReference type="GO" id="GO:0015936">
    <property type="term" value="P:coenzyme A metabolic process"/>
    <property type="evidence" value="ECO:0007669"/>
    <property type="project" value="InterPro"/>
</dbReference>
<comment type="similarity">
    <text evidence="1 4">Belongs to the bacterial solute-binding protein 3 family.</text>
</comment>
<dbReference type="SUPFAM" id="SSF53850">
    <property type="entry name" value="Periplasmic binding protein-like II"/>
    <property type="match status" value="1"/>
</dbReference>
<protein>
    <submittedName>
        <fullName evidence="8">Amino acid ABC transporter substrate-binding protein</fullName>
    </submittedName>
</protein>
<evidence type="ECO:0000256" key="3">
    <source>
        <dbReference type="ARBA" id="ARBA00022729"/>
    </source>
</evidence>
<keyword evidence="2" id="KW-0813">Transport</keyword>
<dbReference type="GO" id="GO:0016020">
    <property type="term" value="C:membrane"/>
    <property type="evidence" value="ECO:0007669"/>
    <property type="project" value="InterPro"/>
</dbReference>
<name>A0A412ZA48_9FIRM</name>
<dbReference type="GO" id="GO:0006865">
    <property type="term" value="P:amino acid transport"/>
    <property type="evidence" value="ECO:0007669"/>
    <property type="project" value="TreeGrafter"/>
</dbReference>
<accession>A0A412ZA48</accession>
<evidence type="ECO:0000313" key="8">
    <source>
        <dbReference type="EMBL" id="RGV76950.1"/>
    </source>
</evidence>
<feature type="chain" id="PRO_5044397661" evidence="5">
    <location>
        <begin position="26"/>
        <end position="278"/>
    </location>
</feature>
<dbReference type="SMART" id="SM00062">
    <property type="entry name" value="PBPb"/>
    <property type="match status" value="1"/>
</dbReference>
<evidence type="ECO:0000259" key="7">
    <source>
        <dbReference type="SMART" id="SM00079"/>
    </source>
</evidence>
<dbReference type="PROSITE" id="PS01039">
    <property type="entry name" value="SBP_BACTERIAL_3"/>
    <property type="match status" value="1"/>
</dbReference>
<dbReference type="GO" id="GO:0015276">
    <property type="term" value="F:ligand-gated monoatomic ion channel activity"/>
    <property type="evidence" value="ECO:0007669"/>
    <property type="project" value="InterPro"/>
</dbReference>
<dbReference type="SMART" id="SM00079">
    <property type="entry name" value="PBPe"/>
    <property type="match status" value="1"/>
</dbReference>
<dbReference type="InterPro" id="IPR001320">
    <property type="entry name" value="Iontro_rcpt_C"/>
</dbReference>
<feature type="signal peptide" evidence="5">
    <location>
        <begin position="1"/>
        <end position="25"/>
    </location>
</feature>
<dbReference type="KEGG" id="cbol:CGC65_25050"/>
<dbReference type="Gene3D" id="3.40.190.10">
    <property type="entry name" value="Periplasmic binding protein-like II"/>
    <property type="match status" value="2"/>
</dbReference>
<feature type="domain" description="Ionotropic glutamate receptor C-terminal" evidence="7">
    <location>
        <begin position="50"/>
        <end position="268"/>
    </location>
</feature>
<dbReference type="PROSITE" id="PS50065">
    <property type="entry name" value="HMG_COA_REDUCTASE_4"/>
    <property type="match status" value="1"/>
</dbReference>
<sequence>MKKIKQIKRIAAVVMAVSVAVGLTACQQKTDSQGNSTQTGTLQKVLKERKMTVGCILSFPPFGYKSEDGTPMGYDVDMIHELADSLGVEVEIVEVTADARIPSLETGKVDAVFGNFTRTLERAQKIDFSNPYVVAGERLLVKKGSGINTVDDLTGKKVAVTKGSTNAELMATLNPNAEVVFFETSADALQAVKNGQCATFLEDSNFQQYQAAQNDDLEVVGDSLISLEYNAIGVKKGDQDWLNYLNLFIFNTNVSGKNDEMYSKWFGEPMPFDLNPQY</sequence>
<keyword evidence="3 5" id="KW-0732">Signal</keyword>
<evidence type="ECO:0000313" key="9">
    <source>
        <dbReference type="Proteomes" id="UP000284543"/>
    </source>
</evidence>
<proteinExistence type="inferred from homology"/>
<organism evidence="8 9">
    <name type="scientific">Enterocloster bolteae</name>
    <dbReference type="NCBI Taxonomy" id="208479"/>
    <lineage>
        <taxon>Bacteria</taxon>
        <taxon>Bacillati</taxon>
        <taxon>Bacillota</taxon>
        <taxon>Clostridia</taxon>
        <taxon>Lachnospirales</taxon>
        <taxon>Lachnospiraceae</taxon>
        <taxon>Enterocloster</taxon>
    </lineage>
</organism>
<dbReference type="Proteomes" id="UP000284543">
    <property type="component" value="Unassembled WGS sequence"/>
</dbReference>
<evidence type="ECO:0000256" key="5">
    <source>
        <dbReference type="SAM" id="SignalP"/>
    </source>
</evidence>
<feature type="domain" description="Solute-binding protein family 3/N-terminal" evidence="6">
    <location>
        <begin position="50"/>
        <end position="269"/>
    </location>
</feature>
<dbReference type="GO" id="GO:0004420">
    <property type="term" value="F:hydroxymethylglutaryl-CoA reductase (NADPH) activity"/>
    <property type="evidence" value="ECO:0007669"/>
    <property type="project" value="InterPro"/>
</dbReference>
<dbReference type="InterPro" id="IPR002202">
    <property type="entry name" value="HMG_CoA_Rdtase"/>
</dbReference>
<dbReference type="EMBL" id="QRZM01000003">
    <property type="protein sequence ID" value="RGV76950.1"/>
    <property type="molecule type" value="Genomic_DNA"/>
</dbReference>
<evidence type="ECO:0000256" key="2">
    <source>
        <dbReference type="ARBA" id="ARBA00022448"/>
    </source>
</evidence>
<dbReference type="PROSITE" id="PS51257">
    <property type="entry name" value="PROKAR_LIPOPROTEIN"/>
    <property type="match status" value="1"/>
</dbReference>
<dbReference type="InterPro" id="IPR018313">
    <property type="entry name" value="SBP_3_CS"/>
</dbReference>
<dbReference type="GO" id="GO:0005576">
    <property type="term" value="C:extracellular region"/>
    <property type="evidence" value="ECO:0007669"/>
    <property type="project" value="TreeGrafter"/>
</dbReference>
<dbReference type="GO" id="GO:0030288">
    <property type="term" value="C:outer membrane-bounded periplasmic space"/>
    <property type="evidence" value="ECO:0007669"/>
    <property type="project" value="TreeGrafter"/>
</dbReference>
<reference evidence="8 9" key="1">
    <citation type="submission" date="2018-08" db="EMBL/GenBank/DDBJ databases">
        <title>A genome reference for cultivated species of the human gut microbiota.</title>
        <authorList>
            <person name="Zou Y."/>
            <person name="Xue W."/>
            <person name="Luo G."/>
        </authorList>
    </citation>
    <scope>NUCLEOTIDE SEQUENCE [LARGE SCALE GENOMIC DNA]</scope>
    <source>
        <strain evidence="8 9">AF14-18</strain>
    </source>
</reference>
<dbReference type="InterPro" id="IPR001638">
    <property type="entry name" value="Solute-binding_3/MltF_N"/>
</dbReference>
<comment type="caution">
    <text evidence="8">The sequence shown here is derived from an EMBL/GenBank/DDBJ whole genome shotgun (WGS) entry which is preliminary data.</text>
</comment>